<accession>A0A0K2UKU8</accession>
<organism evidence="1">
    <name type="scientific">Lepeophtheirus salmonis</name>
    <name type="common">Salmon louse</name>
    <name type="synonym">Caligus salmonis</name>
    <dbReference type="NCBI Taxonomy" id="72036"/>
    <lineage>
        <taxon>Eukaryota</taxon>
        <taxon>Metazoa</taxon>
        <taxon>Ecdysozoa</taxon>
        <taxon>Arthropoda</taxon>
        <taxon>Crustacea</taxon>
        <taxon>Multicrustacea</taxon>
        <taxon>Hexanauplia</taxon>
        <taxon>Copepoda</taxon>
        <taxon>Siphonostomatoida</taxon>
        <taxon>Caligidae</taxon>
        <taxon>Lepeophtheirus</taxon>
    </lineage>
</organism>
<name>A0A0K2UKU8_LEPSM</name>
<sequence>MYLLLLSTRLYNSRRCISFLGFISLGFSLIQGALYTWKVHVFSENTYVNINNYLYYIYVAKKTA</sequence>
<dbReference type="AlphaFoldDB" id="A0A0K2UKU8"/>
<proteinExistence type="predicted"/>
<reference evidence="1" key="1">
    <citation type="submission" date="2014-05" db="EMBL/GenBank/DDBJ databases">
        <authorList>
            <person name="Chronopoulou M."/>
        </authorList>
    </citation>
    <scope>NUCLEOTIDE SEQUENCE</scope>
    <source>
        <tissue evidence="1">Whole organism</tissue>
    </source>
</reference>
<dbReference type="EMBL" id="HACA01021369">
    <property type="protein sequence ID" value="CDW38730.1"/>
    <property type="molecule type" value="Transcribed_RNA"/>
</dbReference>
<evidence type="ECO:0000313" key="1">
    <source>
        <dbReference type="EMBL" id="CDW38730.1"/>
    </source>
</evidence>
<protein>
    <submittedName>
        <fullName evidence="1">Uncharacterized protein</fullName>
    </submittedName>
</protein>